<evidence type="ECO:0000259" key="2">
    <source>
        <dbReference type="Pfam" id="PF00589"/>
    </source>
</evidence>
<dbReference type="InterPro" id="IPR011010">
    <property type="entry name" value="DNA_brk_join_enz"/>
</dbReference>
<dbReference type="SUPFAM" id="SSF56349">
    <property type="entry name" value="DNA breaking-rejoining enzymes"/>
    <property type="match status" value="1"/>
</dbReference>
<dbReference type="Pfam" id="PF00589">
    <property type="entry name" value="Phage_integrase"/>
    <property type="match status" value="1"/>
</dbReference>
<reference evidence="4" key="1">
    <citation type="submission" date="2016-07" db="EMBL/GenBank/DDBJ databases">
        <title>Nontailed viruses are major unrecognized killers of bacteria in the ocean.</title>
        <authorList>
            <person name="Kauffman K."/>
            <person name="Hussain F."/>
            <person name="Yang J."/>
            <person name="Arevalo P."/>
            <person name="Brown J."/>
            <person name="Cutler M."/>
            <person name="Kelly L."/>
            <person name="Polz M.F."/>
        </authorList>
    </citation>
    <scope>NUCLEOTIDE SEQUENCE [LARGE SCALE GENOMIC DNA]</scope>
    <source>
        <strain evidence="4">10N.286.54.F3</strain>
    </source>
</reference>
<name>A0A2N7CK49_VIBSP</name>
<dbReference type="Gene3D" id="1.10.443.10">
    <property type="entry name" value="Intergrase catalytic core"/>
    <property type="match status" value="1"/>
</dbReference>
<dbReference type="EMBL" id="MCSW01000025">
    <property type="protein sequence ID" value="PMF33357.1"/>
    <property type="molecule type" value="Genomic_DNA"/>
</dbReference>
<dbReference type="InterPro" id="IPR013762">
    <property type="entry name" value="Integrase-like_cat_sf"/>
</dbReference>
<dbReference type="Proteomes" id="UP000235405">
    <property type="component" value="Unassembled WGS sequence"/>
</dbReference>
<organism evidence="3 4">
    <name type="scientific">Vibrio splendidus</name>
    <dbReference type="NCBI Taxonomy" id="29497"/>
    <lineage>
        <taxon>Bacteria</taxon>
        <taxon>Pseudomonadati</taxon>
        <taxon>Pseudomonadota</taxon>
        <taxon>Gammaproteobacteria</taxon>
        <taxon>Vibrionales</taxon>
        <taxon>Vibrionaceae</taxon>
        <taxon>Vibrio</taxon>
    </lineage>
</organism>
<gene>
    <name evidence="3" type="ORF">BCV19_02620</name>
</gene>
<dbReference type="RefSeq" id="WP_086050308.1">
    <property type="nucleotide sequence ID" value="NZ_MCSW01000025.1"/>
</dbReference>
<evidence type="ECO:0000313" key="4">
    <source>
        <dbReference type="Proteomes" id="UP000235405"/>
    </source>
</evidence>
<dbReference type="GO" id="GO:0006310">
    <property type="term" value="P:DNA recombination"/>
    <property type="evidence" value="ECO:0007669"/>
    <property type="project" value="UniProtKB-KW"/>
</dbReference>
<proteinExistence type="predicted"/>
<dbReference type="AlphaFoldDB" id="A0A2N7CK49"/>
<protein>
    <recommendedName>
        <fullName evidence="2">Tyr recombinase domain-containing protein</fullName>
    </recommendedName>
</protein>
<keyword evidence="1" id="KW-0233">DNA recombination</keyword>
<comment type="caution">
    <text evidence="3">The sequence shown here is derived from an EMBL/GenBank/DDBJ whole genome shotgun (WGS) entry which is preliminary data.</text>
</comment>
<evidence type="ECO:0000313" key="3">
    <source>
        <dbReference type="EMBL" id="PMF33357.1"/>
    </source>
</evidence>
<dbReference type="GO" id="GO:0015074">
    <property type="term" value="P:DNA integration"/>
    <property type="evidence" value="ECO:0007669"/>
    <property type="project" value="InterPro"/>
</dbReference>
<accession>A0A2N7CK49</accession>
<sequence length="498" mass="57994">MKNKSQLYTFISDVEFPSILRFDESSGEVLTNKDISEGIYQFRWPDGTTCFPVEMYLAHLVSEGAVTITREDGGTVGTYASALSHLVRYCYKKNVEFWDLTTIHIDELVSELVAEKKSDGLTRARNNDTIRLIILPKFVAFLKWLQAEHYPTQYIIGVDRPKQRYQVKLKIIQKRGREGRNFGPSEVFPTRLPTSATKPKTAIAASVIKRLWDTLNCERGVMRLNDHLLQLFDKEDQEDHLDYMYHRRRIQLELLEATGLRPIELVRIPYSSNVEHIEDAKLEIPTYKREEARFRIIPIERSVAMRLEIFMSMHRDKFIKRLIKYELISSESEVDDFIYLNSETAKSVKQSAAYMDFNRLSLRAGIVTKTCQSMFRHRFVTNMVKLHLVSFMDKNPLKSAHSFNDKDYETILKKVASFTDHKDHKSLNEYIDLAWEELDVFEYAYQMKNLHSRFSAISKLVSDAKAQIKGLNYSEADLKPIIENLNAIEEESNLLVDK</sequence>
<evidence type="ECO:0000256" key="1">
    <source>
        <dbReference type="ARBA" id="ARBA00023172"/>
    </source>
</evidence>
<feature type="domain" description="Tyr recombinase" evidence="2">
    <location>
        <begin position="244"/>
        <end position="385"/>
    </location>
</feature>
<dbReference type="InterPro" id="IPR002104">
    <property type="entry name" value="Integrase_catalytic"/>
</dbReference>
<dbReference type="GO" id="GO:0003677">
    <property type="term" value="F:DNA binding"/>
    <property type="evidence" value="ECO:0007669"/>
    <property type="project" value="InterPro"/>
</dbReference>